<evidence type="ECO:0000256" key="4">
    <source>
        <dbReference type="ARBA" id="ARBA00023125"/>
    </source>
</evidence>
<dbReference type="SUPFAM" id="SSF57959">
    <property type="entry name" value="Leucine zipper domain"/>
    <property type="match status" value="1"/>
</dbReference>
<dbReference type="PROSITE" id="PS50217">
    <property type="entry name" value="BZIP"/>
    <property type="match status" value="1"/>
</dbReference>
<feature type="compositionally biased region" description="Polar residues" evidence="8">
    <location>
        <begin position="155"/>
        <end position="168"/>
    </location>
</feature>
<comment type="similarity">
    <text evidence="2">Belongs to the bZIP family.</text>
</comment>
<evidence type="ECO:0000313" key="10">
    <source>
        <dbReference type="EMBL" id="GMH06475.1"/>
    </source>
</evidence>
<dbReference type="PANTHER" id="PTHR45967:SF20">
    <property type="entry name" value="G-BOX-BINDING FACTOR 1"/>
    <property type="match status" value="1"/>
</dbReference>
<feature type="region of interest" description="Disordered" evidence="8">
    <location>
        <begin position="335"/>
        <end position="356"/>
    </location>
</feature>
<dbReference type="GO" id="GO:0005634">
    <property type="term" value="C:nucleus"/>
    <property type="evidence" value="ECO:0007669"/>
    <property type="project" value="UniProtKB-SubCell"/>
</dbReference>
<dbReference type="PANTHER" id="PTHR45967">
    <property type="entry name" value="G-BOX-BINDING FACTOR 3-RELATED"/>
    <property type="match status" value="1"/>
</dbReference>
<evidence type="ECO:0000256" key="2">
    <source>
        <dbReference type="ARBA" id="ARBA00007163"/>
    </source>
</evidence>
<dbReference type="CDD" id="cd14702">
    <property type="entry name" value="bZIP_plant_GBF1"/>
    <property type="match status" value="1"/>
</dbReference>
<feature type="coiled-coil region" evidence="7">
    <location>
        <begin position="270"/>
        <end position="332"/>
    </location>
</feature>
<keyword evidence="3" id="KW-0805">Transcription regulation</keyword>
<dbReference type="SMART" id="SM00338">
    <property type="entry name" value="BRLZ"/>
    <property type="match status" value="1"/>
</dbReference>
<evidence type="ECO:0000256" key="5">
    <source>
        <dbReference type="ARBA" id="ARBA00023163"/>
    </source>
</evidence>
<dbReference type="InterPro" id="IPR044827">
    <property type="entry name" value="GBF-like"/>
</dbReference>
<evidence type="ECO:0000259" key="9">
    <source>
        <dbReference type="PROSITE" id="PS50217"/>
    </source>
</evidence>
<evidence type="ECO:0000256" key="8">
    <source>
        <dbReference type="SAM" id="MobiDB-lite"/>
    </source>
</evidence>
<protein>
    <recommendedName>
        <fullName evidence="9">BZIP domain-containing protein</fullName>
    </recommendedName>
</protein>
<keyword evidence="4" id="KW-0238">DNA-binding</keyword>
<dbReference type="Proteomes" id="UP001279734">
    <property type="component" value="Unassembled WGS sequence"/>
</dbReference>
<dbReference type="GO" id="GO:0000976">
    <property type="term" value="F:transcription cis-regulatory region binding"/>
    <property type="evidence" value="ECO:0007669"/>
    <property type="project" value="UniProtKB-ARBA"/>
</dbReference>
<feature type="domain" description="BZIP" evidence="9">
    <location>
        <begin position="259"/>
        <end position="322"/>
    </location>
</feature>
<feature type="compositionally biased region" description="Basic and acidic residues" evidence="8">
    <location>
        <begin position="104"/>
        <end position="115"/>
    </location>
</feature>
<evidence type="ECO:0000256" key="3">
    <source>
        <dbReference type="ARBA" id="ARBA00023015"/>
    </source>
</evidence>
<name>A0AAD3S8T5_NEPGR</name>
<evidence type="ECO:0000256" key="7">
    <source>
        <dbReference type="SAM" id="Coils"/>
    </source>
</evidence>
<evidence type="ECO:0000313" key="11">
    <source>
        <dbReference type="Proteomes" id="UP001279734"/>
    </source>
</evidence>
<dbReference type="Gene3D" id="1.20.5.170">
    <property type="match status" value="1"/>
</dbReference>
<keyword evidence="11" id="KW-1185">Reference proteome</keyword>
<gene>
    <name evidence="10" type="ORF">Nepgr_008315</name>
</gene>
<dbReference type="InterPro" id="IPR004827">
    <property type="entry name" value="bZIP"/>
</dbReference>
<dbReference type="PROSITE" id="PS00036">
    <property type="entry name" value="BZIP_BASIC"/>
    <property type="match status" value="1"/>
</dbReference>
<dbReference type="GO" id="GO:0003700">
    <property type="term" value="F:DNA-binding transcription factor activity"/>
    <property type="evidence" value="ECO:0007669"/>
    <property type="project" value="InterPro"/>
</dbReference>
<keyword evidence="5" id="KW-0804">Transcription</keyword>
<dbReference type="InterPro" id="IPR045314">
    <property type="entry name" value="bZIP_plant_GBF1"/>
</dbReference>
<organism evidence="10 11">
    <name type="scientific">Nepenthes gracilis</name>
    <name type="common">Slender pitcher plant</name>
    <dbReference type="NCBI Taxonomy" id="150966"/>
    <lineage>
        <taxon>Eukaryota</taxon>
        <taxon>Viridiplantae</taxon>
        <taxon>Streptophyta</taxon>
        <taxon>Embryophyta</taxon>
        <taxon>Tracheophyta</taxon>
        <taxon>Spermatophyta</taxon>
        <taxon>Magnoliopsida</taxon>
        <taxon>eudicotyledons</taxon>
        <taxon>Gunneridae</taxon>
        <taxon>Pentapetalae</taxon>
        <taxon>Caryophyllales</taxon>
        <taxon>Nepenthaceae</taxon>
        <taxon>Nepenthes</taxon>
    </lineage>
</organism>
<feature type="region of interest" description="Disordered" evidence="8">
    <location>
        <begin position="97"/>
        <end position="168"/>
    </location>
</feature>
<keyword evidence="6" id="KW-0539">Nucleus</keyword>
<comment type="subcellular location">
    <subcellularLocation>
        <location evidence="1">Nucleus</location>
    </subcellularLocation>
</comment>
<feature type="compositionally biased region" description="Polar residues" evidence="8">
    <location>
        <begin position="116"/>
        <end position="127"/>
    </location>
</feature>
<sequence>MGAEEETTPSNPSKVTTSTQETPKASTYPDWSTSMQAYHAAGAIPPFYASTVASPTPHPYIWGGQHPYIPPYGTPVPYPAMYSVGGVYAHTNMTPNALQNNTEMEGKPADVKDQSSTKLFSKGNSGLDSGKCEENGKATSGSGSDGASDGAESWSEGSLNASDENNNQQDIASSKKERFNQMLADGASAKNIQASVPVKPVVSMPGTNLNIGMDIWDASPAAAVKSSPNTSISSAVVPVLVDGREGLMPDHPWIQDEREIKRQKRKLSNRESARRSRLRKQAECDELQRRVETLNNENRSLRDELQRLSEECEKLTSENNSIKEELNQLYGADAIANPGDKNLNSGIPPIGGEDDG</sequence>
<dbReference type="Pfam" id="PF00170">
    <property type="entry name" value="bZIP_1"/>
    <property type="match status" value="1"/>
</dbReference>
<dbReference type="EMBL" id="BSYO01000006">
    <property type="protein sequence ID" value="GMH06475.1"/>
    <property type="molecule type" value="Genomic_DNA"/>
</dbReference>
<proteinExistence type="inferred from homology"/>
<comment type="caution">
    <text evidence="10">The sequence shown here is derived from an EMBL/GenBank/DDBJ whole genome shotgun (WGS) entry which is preliminary data.</text>
</comment>
<accession>A0AAD3S8T5</accession>
<evidence type="ECO:0000256" key="1">
    <source>
        <dbReference type="ARBA" id="ARBA00004123"/>
    </source>
</evidence>
<reference evidence="10" key="1">
    <citation type="submission" date="2023-05" db="EMBL/GenBank/DDBJ databases">
        <title>Nepenthes gracilis genome sequencing.</title>
        <authorList>
            <person name="Fukushima K."/>
        </authorList>
    </citation>
    <scope>NUCLEOTIDE SEQUENCE</scope>
    <source>
        <strain evidence="10">SING2019-196</strain>
    </source>
</reference>
<dbReference type="Pfam" id="PF07777">
    <property type="entry name" value="MFMR"/>
    <property type="match status" value="1"/>
</dbReference>
<dbReference type="InterPro" id="IPR046347">
    <property type="entry name" value="bZIP_sf"/>
</dbReference>
<feature type="compositionally biased region" description="Low complexity" evidence="8">
    <location>
        <begin position="140"/>
        <end position="151"/>
    </location>
</feature>
<feature type="compositionally biased region" description="Polar residues" evidence="8">
    <location>
        <begin position="8"/>
        <end position="30"/>
    </location>
</feature>
<dbReference type="AlphaFoldDB" id="A0AAD3S8T5"/>
<keyword evidence="7" id="KW-0175">Coiled coil</keyword>
<dbReference type="FunFam" id="1.20.5.170:FF:000020">
    <property type="entry name" value="BZIP transcription factor"/>
    <property type="match status" value="1"/>
</dbReference>
<dbReference type="GO" id="GO:0046983">
    <property type="term" value="F:protein dimerization activity"/>
    <property type="evidence" value="ECO:0007669"/>
    <property type="project" value="UniProtKB-ARBA"/>
</dbReference>
<feature type="region of interest" description="Disordered" evidence="8">
    <location>
        <begin position="1"/>
        <end position="30"/>
    </location>
</feature>
<dbReference type="InterPro" id="IPR012900">
    <property type="entry name" value="MFMR"/>
</dbReference>
<evidence type="ECO:0000256" key="6">
    <source>
        <dbReference type="ARBA" id="ARBA00023242"/>
    </source>
</evidence>